<evidence type="ECO:0000313" key="3">
    <source>
        <dbReference type="Proteomes" id="UP001234495"/>
    </source>
</evidence>
<protein>
    <recommendedName>
        <fullName evidence="1">DUF7878 domain-containing protein</fullName>
    </recommendedName>
</protein>
<organism evidence="2 3">
    <name type="scientific">Metabacillus malikii</name>
    <dbReference type="NCBI Taxonomy" id="1504265"/>
    <lineage>
        <taxon>Bacteria</taxon>
        <taxon>Bacillati</taxon>
        <taxon>Bacillota</taxon>
        <taxon>Bacilli</taxon>
        <taxon>Bacillales</taxon>
        <taxon>Bacillaceae</taxon>
        <taxon>Metabacillus</taxon>
    </lineage>
</organism>
<reference evidence="2 3" key="1">
    <citation type="submission" date="2023-07" db="EMBL/GenBank/DDBJ databases">
        <title>Genomic Encyclopedia of Type Strains, Phase IV (KMG-IV): sequencing the most valuable type-strain genomes for metagenomic binning, comparative biology and taxonomic classification.</title>
        <authorList>
            <person name="Goeker M."/>
        </authorList>
    </citation>
    <scope>NUCLEOTIDE SEQUENCE [LARGE SCALE GENOMIC DNA]</scope>
    <source>
        <strain evidence="2 3">DSM 29005</strain>
    </source>
</reference>
<evidence type="ECO:0000259" key="1">
    <source>
        <dbReference type="Pfam" id="PF25297"/>
    </source>
</evidence>
<comment type="caution">
    <text evidence="2">The sequence shown here is derived from an EMBL/GenBank/DDBJ whole genome shotgun (WGS) entry which is preliminary data.</text>
</comment>
<sequence>MTHFQLLFKLNKDNQIDTREKDGKLLLDIEGKLEVMINNQCFFSESYLALLEFAVALSQWDQKDSFTYYTMEHDEREGPILTFRKHEDNTWSVFSIWQTFEYNGTISSTILHSEVDRFLLAINNELAQTYKLTTKSFR</sequence>
<accession>A0ABT9ZK09</accession>
<keyword evidence="3" id="KW-1185">Reference proteome</keyword>
<dbReference type="EMBL" id="JAUSUD010000017">
    <property type="protein sequence ID" value="MDQ0232102.1"/>
    <property type="molecule type" value="Genomic_DNA"/>
</dbReference>
<dbReference type="InterPro" id="IPR057200">
    <property type="entry name" value="DUF7878"/>
</dbReference>
<proteinExistence type="predicted"/>
<dbReference type="Proteomes" id="UP001234495">
    <property type="component" value="Unassembled WGS sequence"/>
</dbReference>
<gene>
    <name evidence="2" type="ORF">J2S19_003387</name>
</gene>
<dbReference type="Pfam" id="PF25297">
    <property type="entry name" value="DUF7878"/>
    <property type="match status" value="1"/>
</dbReference>
<evidence type="ECO:0000313" key="2">
    <source>
        <dbReference type="EMBL" id="MDQ0232102.1"/>
    </source>
</evidence>
<dbReference type="RefSeq" id="WP_307344112.1">
    <property type="nucleotide sequence ID" value="NZ_JAUSUD010000017.1"/>
</dbReference>
<feature type="domain" description="DUF7878" evidence="1">
    <location>
        <begin position="7"/>
        <end position="127"/>
    </location>
</feature>
<name>A0ABT9ZK09_9BACI</name>